<proteinExistence type="predicted"/>
<accession>A0A834VAA2</accession>
<evidence type="ECO:0000256" key="1">
    <source>
        <dbReference type="SAM" id="MobiDB-lite"/>
    </source>
</evidence>
<name>A0A834VAA2_SARSC</name>
<dbReference type="OrthoDB" id="6490016at2759"/>
<dbReference type="PANTHER" id="PTHR46060:SF2">
    <property type="entry name" value="HISTONE-LYSINE N-METHYLTRANSFERASE SETMAR"/>
    <property type="match status" value="1"/>
</dbReference>
<dbReference type="Gene3D" id="1.10.10.1450">
    <property type="match status" value="1"/>
</dbReference>
<dbReference type="GO" id="GO:0015074">
    <property type="term" value="P:DNA integration"/>
    <property type="evidence" value="ECO:0007669"/>
    <property type="project" value="TreeGrafter"/>
</dbReference>
<evidence type="ECO:0000259" key="2">
    <source>
        <dbReference type="Pfam" id="PF17906"/>
    </source>
</evidence>
<dbReference type="GO" id="GO:0042800">
    <property type="term" value="F:histone H3K4 methyltransferase activity"/>
    <property type="evidence" value="ECO:0007669"/>
    <property type="project" value="TreeGrafter"/>
</dbReference>
<gene>
    <name evidence="3" type="ORF">SSS_4908</name>
</gene>
<dbReference type="EMBL" id="WVUK01000065">
    <property type="protein sequence ID" value="KAF7489286.1"/>
    <property type="molecule type" value="Genomic_DNA"/>
</dbReference>
<reference evidence="4" key="3">
    <citation type="submission" date="2022-06" db="UniProtKB">
        <authorList>
            <consortium name="EnsemblMetazoa"/>
        </authorList>
    </citation>
    <scope>IDENTIFICATION</scope>
</reference>
<keyword evidence="3" id="KW-0808">Transferase</keyword>
<reference evidence="5" key="1">
    <citation type="journal article" date="2020" name="PLoS Negl. Trop. Dis.">
        <title>High-quality nuclear genome for Sarcoptes scabiei-A critical resource for a neglected parasite.</title>
        <authorList>
            <person name="Korhonen P.K."/>
            <person name="Gasser R.B."/>
            <person name="Ma G."/>
            <person name="Wang T."/>
            <person name="Stroehlein A.J."/>
            <person name="Young N.D."/>
            <person name="Ang C.S."/>
            <person name="Fernando D.D."/>
            <person name="Lu H.C."/>
            <person name="Taylor S."/>
            <person name="Reynolds S.L."/>
            <person name="Mofiz E."/>
            <person name="Najaraj S.H."/>
            <person name="Gowda H."/>
            <person name="Madugundu A."/>
            <person name="Renuse S."/>
            <person name="Holt D."/>
            <person name="Pandey A."/>
            <person name="Papenfuss A.T."/>
            <person name="Fischer K."/>
        </authorList>
    </citation>
    <scope>NUCLEOTIDE SEQUENCE [LARGE SCALE GENOMIC DNA]</scope>
</reference>
<dbReference type="GO" id="GO:0003697">
    <property type="term" value="F:single-stranded DNA binding"/>
    <property type="evidence" value="ECO:0007669"/>
    <property type="project" value="TreeGrafter"/>
</dbReference>
<dbReference type="AlphaFoldDB" id="A0A834VAA2"/>
<dbReference type="GO" id="GO:0032259">
    <property type="term" value="P:methylation"/>
    <property type="evidence" value="ECO:0007669"/>
    <property type="project" value="UniProtKB-KW"/>
</dbReference>
<feature type="compositionally biased region" description="Basic and acidic residues" evidence="1">
    <location>
        <begin position="128"/>
        <end position="165"/>
    </location>
</feature>
<keyword evidence="5" id="KW-1185">Reference proteome</keyword>
<dbReference type="GO" id="GO:0046975">
    <property type="term" value="F:histone H3K36 methyltransferase activity"/>
    <property type="evidence" value="ECO:0007669"/>
    <property type="project" value="TreeGrafter"/>
</dbReference>
<dbReference type="GO" id="GO:0000014">
    <property type="term" value="F:single-stranded DNA endodeoxyribonuclease activity"/>
    <property type="evidence" value="ECO:0007669"/>
    <property type="project" value="TreeGrafter"/>
</dbReference>
<dbReference type="GO" id="GO:0000729">
    <property type="term" value="P:DNA double-strand break processing"/>
    <property type="evidence" value="ECO:0007669"/>
    <property type="project" value="TreeGrafter"/>
</dbReference>
<sequence length="210" mass="24142">MKIGKEKLRYIIQYHFDKGNTPSQTAGEICEVYGSGTVSAITAKRWFKKFRSGEQGIKDEKRSGRPITSLQQQIFEKIKLDKHISTYQIAKDLNINQKTVWNNLKRAGYRKQSDVWFCRTSQKPSDQPSDKQADQQSDKQADQQSDKPSDRLSDIPADKPSDKISNEPSDQPFDRPSDEPSDKPTDQPFEVLFDQPFDETETKPLQLKLD</sequence>
<dbReference type="Pfam" id="PF17906">
    <property type="entry name" value="HTH_48"/>
    <property type="match status" value="1"/>
</dbReference>
<reference evidence="3" key="2">
    <citation type="submission" date="2020-01" db="EMBL/GenBank/DDBJ databases">
        <authorList>
            <person name="Korhonen P.K.K."/>
            <person name="Guangxu M.G."/>
            <person name="Wang T.W."/>
            <person name="Stroehlein A.J.S."/>
            <person name="Young N.D."/>
            <person name="Ang C.-S.A."/>
            <person name="Fernando D.W.F."/>
            <person name="Lu H.L."/>
            <person name="Taylor S.T."/>
            <person name="Ehtesham M.E.M."/>
            <person name="Najaraj S.H.N."/>
            <person name="Harsha G.H.G."/>
            <person name="Madugundu A.M."/>
            <person name="Renuse S.R."/>
            <person name="Holt D.H."/>
            <person name="Pandey A.P."/>
            <person name="Papenfuss A.P."/>
            <person name="Gasser R.B.G."/>
            <person name="Fischer K.F."/>
        </authorList>
    </citation>
    <scope>NUCLEOTIDE SEQUENCE</scope>
    <source>
        <strain evidence="3">SSS_KF_BRIS2020</strain>
    </source>
</reference>
<dbReference type="GO" id="GO:0000793">
    <property type="term" value="C:condensed chromosome"/>
    <property type="evidence" value="ECO:0007669"/>
    <property type="project" value="TreeGrafter"/>
</dbReference>
<keyword evidence="3" id="KW-0489">Methyltransferase</keyword>
<evidence type="ECO:0000313" key="4">
    <source>
        <dbReference type="EnsemblMetazoa" id="KAF7489286.1"/>
    </source>
</evidence>
<dbReference type="InterPro" id="IPR041426">
    <property type="entry name" value="Mos1_HTH"/>
</dbReference>
<feature type="compositionally biased region" description="Basic and acidic residues" evidence="1">
    <location>
        <begin position="172"/>
        <end position="185"/>
    </location>
</feature>
<evidence type="ECO:0000313" key="3">
    <source>
        <dbReference type="EMBL" id="KAF7489286.1"/>
    </source>
</evidence>
<dbReference type="GO" id="GO:0003690">
    <property type="term" value="F:double-stranded DNA binding"/>
    <property type="evidence" value="ECO:0007669"/>
    <property type="project" value="TreeGrafter"/>
</dbReference>
<dbReference type="PANTHER" id="PTHR46060">
    <property type="entry name" value="MARINER MOS1 TRANSPOSASE-LIKE PROTEIN"/>
    <property type="match status" value="1"/>
</dbReference>
<dbReference type="GO" id="GO:0005634">
    <property type="term" value="C:nucleus"/>
    <property type="evidence" value="ECO:0007669"/>
    <property type="project" value="TreeGrafter"/>
</dbReference>
<dbReference type="GO" id="GO:0044774">
    <property type="term" value="P:mitotic DNA integrity checkpoint signaling"/>
    <property type="evidence" value="ECO:0007669"/>
    <property type="project" value="TreeGrafter"/>
</dbReference>
<feature type="domain" description="Mos1 transposase HTH" evidence="2">
    <location>
        <begin position="5"/>
        <end position="54"/>
    </location>
</feature>
<dbReference type="GO" id="GO:0031297">
    <property type="term" value="P:replication fork processing"/>
    <property type="evidence" value="ECO:0007669"/>
    <property type="project" value="TreeGrafter"/>
</dbReference>
<feature type="region of interest" description="Disordered" evidence="1">
    <location>
        <begin position="120"/>
        <end position="210"/>
    </location>
</feature>
<organism evidence="3">
    <name type="scientific">Sarcoptes scabiei</name>
    <name type="common">Itch mite</name>
    <name type="synonym">Acarus scabiei</name>
    <dbReference type="NCBI Taxonomy" id="52283"/>
    <lineage>
        <taxon>Eukaryota</taxon>
        <taxon>Metazoa</taxon>
        <taxon>Ecdysozoa</taxon>
        <taxon>Arthropoda</taxon>
        <taxon>Chelicerata</taxon>
        <taxon>Arachnida</taxon>
        <taxon>Acari</taxon>
        <taxon>Acariformes</taxon>
        <taxon>Sarcoptiformes</taxon>
        <taxon>Astigmata</taxon>
        <taxon>Psoroptidia</taxon>
        <taxon>Sarcoptoidea</taxon>
        <taxon>Sarcoptidae</taxon>
        <taxon>Sarcoptinae</taxon>
        <taxon>Sarcoptes</taxon>
    </lineage>
</organism>
<dbReference type="GO" id="GO:0035861">
    <property type="term" value="C:site of double-strand break"/>
    <property type="evidence" value="ECO:0007669"/>
    <property type="project" value="TreeGrafter"/>
</dbReference>
<protein>
    <submittedName>
        <fullName evidence="3">Histone-lysine N-methyltransferase SETMAR</fullName>
    </submittedName>
</protein>
<evidence type="ECO:0000313" key="5">
    <source>
        <dbReference type="Proteomes" id="UP000070412"/>
    </source>
</evidence>
<dbReference type="InterPro" id="IPR052709">
    <property type="entry name" value="Transposase-MT_Hybrid"/>
</dbReference>
<dbReference type="GO" id="GO:0044547">
    <property type="term" value="F:DNA topoisomerase binding"/>
    <property type="evidence" value="ECO:0007669"/>
    <property type="project" value="TreeGrafter"/>
</dbReference>
<dbReference type="GO" id="GO:0006303">
    <property type="term" value="P:double-strand break repair via nonhomologous end joining"/>
    <property type="evidence" value="ECO:0007669"/>
    <property type="project" value="TreeGrafter"/>
</dbReference>
<dbReference type="Proteomes" id="UP000070412">
    <property type="component" value="Unassembled WGS sequence"/>
</dbReference>
<dbReference type="EnsemblMetazoa" id="SSS_4908s_mrna">
    <property type="protein sequence ID" value="KAF7489286.1"/>
    <property type="gene ID" value="SSS_4908"/>
</dbReference>